<dbReference type="Proteomes" id="UP001309705">
    <property type="component" value="Unassembled WGS sequence"/>
</dbReference>
<dbReference type="PIRSF" id="PIRSF006241">
    <property type="entry name" value="HyI"/>
    <property type="match status" value="1"/>
</dbReference>
<dbReference type="PANTHER" id="PTHR43489:SF6">
    <property type="entry name" value="HYDROXYPYRUVATE ISOMERASE-RELATED"/>
    <property type="match status" value="1"/>
</dbReference>
<keyword evidence="5" id="KW-1185">Reference proteome</keyword>
<dbReference type="RefSeq" id="WP_327618368.1">
    <property type="nucleotide sequence ID" value="NZ_JAYWTM010000009.1"/>
</dbReference>
<dbReference type="InterPro" id="IPR036237">
    <property type="entry name" value="Xyl_isomerase-like_sf"/>
</dbReference>
<dbReference type="NCBIfam" id="NF043033">
    <property type="entry name" value="OxoTetrIsom"/>
    <property type="match status" value="1"/>
</dbReference>
<dbReference type="SUPFAM" id="SSF51658">
    <property type="entry name" value="Xylose isomerase-like"/>
    <property type="match status" value="1"/>
</dbReference>
<evidence type="ECO:0000313" key="4">
    <source>
        <dbReference type="EMBL" id="MEC5343405.1"/>
    </source>
</evidence>
<protein>
    <submittedName>
        <fullName evidence="4">2-oxo-tetronate isomerase</fullName>
        <ecNumber evidence="4">5.3.1.35</ecNumber>
    </submittedName>
</protein>
<accession>A0ABU6JS54</accession>
<sequence length="262" mass="29174">MPKFAANLSMLFTELPFIDRFNAAAEAGFAAVEYLFPYEYPAALLAEKLRENGLKQVLFNTAPGNVAAGEWGVAALPGRQDEARRDIDAALEYALALACPSVHVMAGVVPDGADRDLYRQTFIENLRYAADKFAPHGVNIMIEALSAKVKANYLFASQYQALELVNRIERPNVYIQLDFFHAQIVDGGLTQIIHHLGDRIGHIQIASVPARNEPDEGEINYPFLFDELDRVNYCGWIGCEYNPRGDTVAGLGWAKPWLKEKK</sequence>
<dbReference type="GO" id="GO:0016853">
    <property type="term" value="F:isomerase activity"/>
    <property type="evidence" value="ECO:0007669"/>
    <property type="project" value="UniProtKB-KW"/>
</dbReference>
<dbReference type="PANTHER" id="PTHR43489">
    <property type="entry name" value="ISOMERASE"/>
    <property type="match status" value="1"/>
</dbReference>
<reference evidence="4 5" key="1">
    <citation type="journal article" date="2017" name="Int. J. Syst. Evol. Microbiol.">
        <title>Brenneria populi subsp. brevivirga subsp. nov. isolated from symptomatic bark of Populus x euramericana canker, and description of Brenneria populi subsp. populi subsp. nov.</title>
        <authorList>
            <person name="Zheng M.H."/>
            <person name="Piao C.G."/>
            <person name="Xue H."/>
            <person name="Guo M.W."/>
            <person name="Li Y."/>
        </authorList>
    </citation>
    <scope>NUCLEOTIDE SEQUENCE [LARGE SCALE GENOMIC DNA]</scope>
    <source>
        <strain evidence="4 5">D9-5</strain>
    </source>
</reference>
<organism evidence="4 5">
    <name type="scientific">Brenneria populi</name>
    <dbReference type="NCBI Taxonomy" id="1505588"/>
    <lineage>
        <taxon>Bacteria</taxon>
        <taxon>Pseudomonadati</taxon>
        <taxon>Pseudomonadota</taxon>
        <taxon>Gammaproteobacteria</taxon>
        <taxon>Enterobacterales</taxon>
        <taxon>Pectobacteriaceae</taxon>
        <taxon>Brenneria</taxon>
    </lineage>
</organism>
<keyword evidence="1 2" id="KW-0413">Isomerase</keyword>
<evidence type="ECO:0000256" key="2">
    <source>
        <dbReference type="PIRNR" id="PIRNR006241"/>
    </source>
</evidence>
<comment type="similarity">
    <text evidence="2">Belongs to the hyi family.</text>
</comment>
<dbReference type="InterPro" id="IPR053398">
    <property type="entry name" value="HPT_OtnI_isomerases"/>
</dbReference>
<evidence type="ECO:0000259" key="3">
    <source>
        <dbReference type="Pfam" id="PF01261"/>
    </source>
</evidence>
<dbReference type="InterPro" id="IPR050417">
    <property type="entry name" value="Sugar_Epim/Isomerase"/>
</dbReference>
<evidence type="ECO:0000256" key="1">
    <source>
        <dbReference type="ARBA" id="ARBA00023235"/>
    </source>
</evidence>
<dbReference type="EC" id="5.3.1.35" evidence="4"/>
<dbReference type="Pfam" id="PF01261">
    <property type="entry name" value="AP_endonuc_2"/>
    <property type="match status" value="1"/>
</dbReference>
<dbReference type="InterPro" id="IPR013022">
    <property type="entry name" value="Xyl_isomerase-like_TIM-brl"/>
</dbReference>
<gene>
    <name evidence="4" type="primary">otnI</name>
    <name evidence="4" type="ORF">VSX58_12455</name>
</gene>
<name>A0ABU6JS54_9GAMM</name>
<dbReference type="EMBL" id="JAYWTM010000009">
    <property type="protein sequence ID" value="MEC5343405.1"/>
    <property type="molecule type" value="Genomic_DNA"/>
</dbReference>
<dbReference type="InterPro" id="IPR026040">
    <property type="entry name" value="HyI-like"/>
</dbReference>
<comment type="caution">
    <text evidence="4">The sequence shown here is derived from an EMBL/GenBank/DDBJ whole genome shotgun (WGS) entry which is preliminary data.</text>
</comment>
<feature type="domain" description="Xylose isomerase-like TIM barrel" evidence="3">
    <location>
        <begin position="21"/>
        <end position="255"/>
    </location>
</feature>
<dbReference type="Gene3D" id="3.20.20.150">
    <property type="entry name" value="Divalent-metal-dependent TIM barrel enzymes"/>
    <property type="match status" value="1"/>
</dbReference>
<proteinExistence type="inferred from homology"/>
<evidence type="ECO:0000313" key="5">
    <source>
        <dbReference type="Proteomes" id="UP001309705"/>
    </source>
</evidence>